<proteinExistence type="predicted"/>
<reference evidence="4 5" key="1">
    <citation type="journal article" date="2022" name="Nat. Ecol. Evol.">
        <title>A masculinizing supergene underlies an exaggerated male reproductive morph in a spider.</title>
        <authorList>
            <person name="Hendrickx F."/>
            <person name="De Corte Z."/>
            <person name="Sonet G."/>
            <person name="Van Belleghem S.M."/>
            <person name="Kostlbacher S."/>
            <person name="Vangestel C."/>
        </authorList>
    </citation>
    <scope>NUCLEOTIDE SEQUENCE [LARGE SCALE GENOMIC DNA]</scope>
    <source>
        <strain evidence="4">W744_W776</strain>
    </source>
</reference>
<sequence>MLVDQFTLVELFGLALNGPESGAVNFSILLQALEHMAVSLGIGEEKPQCHIDAETVTKLGLSDSGIERSISDSDIEDSGEDVLKTGKSSTSLTSSSQEDVKEEGKEEEDTQQATDERSSDKESQTLASNLSASETKVKAEPKSEEEMVQPQDTSTTLQGMQEGWNYLRLSGRVEGLDKGVHEMSKILDLLIDKLKDVETESAETSDLAQKLVNDLGSCTVRTTKLEENVTALSKDLNDSKEHTKNEIESLEVSINEGLGSIKEELSTNMSDINIKIEEVEESITPREDFSELSVRVDQLEKVKVNREELGRFMEEGFIESFIKEHENLRIELNTLQNGVTDVDNDVKTLKKRIDEEVITYIDDSLEEVEKTLEPMKNKLDSLDADDINDTFAKLEDQTEKLTKDMEDIQTLGNRTEKEGKVNSKKFADFRDSLNKLEASKIDKSKMYELLDLKADFEALMNKLDRSEFAAIMTDIDKKVEALTSTVEITEKNLEEGLSVTRRQLSQKMYTEDFVPATEPIRNRIKAMIYEQQKIKELVLTKFLPDAPGVVKCFSCKRAANLIDEKLPPIDLDSLPIPPADQPRTRDLYKLPGQKLPALFANVKPRVGMVHQKKRHDIDKELSEYFGGVKEKKSIGGAHTKTLPNQRGLKFTTKTFPAAQKFKVLIKGVDKRIYRGSVSKETQLNLPNDDEETSKAEGSQSSEEQSYNYESQKIVYPTAVVLHRGSAPVPSMKYVSTPAPK</sequence>
<accession>A0AAV6UJE6</accession>
<feature type="compositionally biased region" description="Low complexity" evidence="2">
    <location>
        <begin position="85"/>
        <end position="96"/>
    </location>
</feature>
<organism evidence="4 5">
    <name type="scientific">Oedothorax gibbosus</name>
    <dbReference type="NCBI Taxonomy" id="931172"/>
    <lineage>
        <taxon>Eukaryota</taxon>
        <taxon>Metazoa</taxon>
        <taxon>Ecdysozoa</taxon>
        <taxon>Arthropoda</taxon>
        <taxon>Chelicerata</taxon>
        <taxon>Arachnida</taxon>
        <taxon>Araneae</taxon>
        <taxon>Araneomorphae</taxon>
        <taxon>Entelegynae</taxon>
        <taxon>Araneoidea</taxon>
        <taxon>Linyphiidae</taxon>
        <taxon>Erigoninae</taxon>
        <taxon>Oedothorax</taxon>
    </lineage>
</organism>
<dbReference type="Proteomes" id="UP000827092">
    <property type="component" value="Unassembled WGS sequence"/>
</dbReference>
<protein>
    <recommendedName>
        <fullName evidence="3">DUF4795 domain-containing protein</fullName>
    </recommendedName>
</protein>
<feature type="compositionally biased region" description="Basic and acidic residues" evidence="2">
    <location>
        <begin position="135"/>
        <end position="145"/>
    </location>
</feature>
<keyword evidence="1" id="KW-0175">Coiled coil</keyword>
<feature type="compositionally biased region" description="Low complexity" evidence="2">
    <location>
        <begin position="698"/>
        <end position="709"/>
    </location>
</feature>
<evidence type="ECO:0000256" key="1">
    <source>
        <dbReference type="SAM" id="Coils"/>
    </source>
</evidence>
<feature type="compositionally biased region" description="Basic and acidic residues" evidence="2">
    <location>
        <begin position="114"/>
        <end position="123"/>
    </location>
</feature>
<evidence type="ECO:0000313" key="4">
    <source>
        <dbReference type="EMBL" id="KAG8183863.1"/>
    </source>
</evidence>
<feature type="region of interest" description="Disordered" evidence="2">
    <location>
        <begin position="679"/>
        <end position="709"/>
    </location>
</feature>
<feature type="coiled-coil region" evidence="1">
    <location>
        <begin position="233"/>
        <end position="282"/>
    </location>
</feature>
<feature type="domain" description="DUF4795" evidence="3">
    <location>
        <begin position="390"/>
        <end position="566"/>
    </location>
</feature>
<dbReference type="Pfam" id="PF16043">
    <property type="entry name" value="DUF4795"/>
    <property type="match status" value="1"/>
</dbReference>
<dbReference type="EMBL" id="JAFNEN010000401">
    <property type="protein sequence ID" value="KAG8183863.1"/>
    <property type="molecule type" value="Genomic_DNA"/>
</dbReference>
<gene>
    <name evidence="4" type="ORF">JTE90_005327</name>
</gene>
<keyword evidence="5" id="KW-1185">Reference proteome</keyword>
<dbReference type="AlphaFoldDB" id="A0AAV6UJE6"/>
<dbReference type="InterPro" id="IPR032013">
    <property type="entry name" value="DUF4795"/>
</dbReference>
<evidence type="ECO:0000259" key="3">
    <source>
        <dbReference type="Pfam" id="PF16043"/>
    </source>
</evidence>
<feature type="compositionally biased region" description="Polar residues" evidence="2">
    <location>
        <begin position="124"/>
        <end position="134"/>
    </location>
</feature>
<evidence type="ECO:0000313" key="5">
    <source>
        <dbReference type="Proteomes" id="UP000827092"/>
    </source>
</evidence>
<evidence type="ECO:0000256" key="2">
    <source>
        <dbReference type="SAM" id="MobiDB-lite"/>
    </source>
</evidence>
<feature type="region of interest" description="Disordered" evidence="2">
    <location>
        <begin position="69"/>
        <end position="155"/>
    </location>
</feature>
<name>A0AAV6UJE6_9ARAC</name>
<feature type="coiled-coil region" evidence="1">
    <location>
        <begin position="365"/>
        <end position="411"/>
    </location>
</feature>
<comment type="caution">
    <text evidence="4">The sequence shown here is derived from an EMBL/GenBank/DDBJ whole genome shotgun (WGS) entry which is preliminary data.</text>
</comment>